<accession>A0AAD7B205</accession>
<proteinExistence type="predicted"/>
<comment type="caution">
    <text evidence="2">The sequence shown here is derived from an EMBL/GenBank/DDBJ whole genome shotgun (WGS) entry which is preliminary data.</text>
</comment>
<feature type="compositionally biased region" description="Basic and acidic residues" evidence="1">
    <location>
        <begin position="84"/>
        <end position="102"/>
    </location>
</feature>
<evidence type="ECO:0000256" key="1">
    <source>
        <dbReference type="SAM" id="MobiDB-lite"/>
    </source>
</evidence>
<feature type="region of interest" description="Disordered" evidence="1">
    <location>
        <begin position="84"/>
        <end position="110"/>
    </location>
</feature>
<feature type="region of interest" description="Disordered" evidence="1">
    <location>
        <begin position="1"/>
        <end position="62"/>
    </location>
</feature>
<dbReference type="Proteomes" id="UP001221142">
    <property type="component" value="Unassembled WGS sequence"/>
</dbReference>
<feature type="compositionally biased region" description="Basic and acidic residues" evidence="1">
    <location>
        <begin position="26"/>
        <end position="40"/>
    </location>
</feature>
<evidence type="ECO:0008006" key="4">
    <source>
        <dbReference type="Google" id="ProtNLM"/>
    </source>
</evidence>
<organism evidence="2 3">
    <name type="scientific">Roridomyces roridus</name>
    <dbReference type="NCBI Taxonomy" id="1738132"/>
    <lineage>
        <taxon>Eukaryota</taxon>
        <taxon>Fungi</taxon>
        <taxon>Dikarya</taxon>
        <taxon>Basidiomycota</taxon>
        <taxon>Agaricomycotina</taxon>
        <taxon>Agaricomycetes</taxon>
        <taxon>Agaricomycetidae</taxon>
        <taxon>Agaricales</taxon>
        <taxon>Marasmiineae</taxon>
        <taxon>Mycenaceae</taxon>
        <taxon>Roridomyces</taxon>
    </lineage>
</organism>
<dbReference type="EMBL" id="JARKIF010000045">
    <property type="protein sequence ID" value="KAJ7608332.1"/>
    <property type="molecule type" value="Genomic_DNA"/>
</dbReference>
<name>A0AAD7B205_9AGAR</name>
<gene>
    <name evidence="2" type="ORF">FB45DRAFT_1067450</name>
</gene>
<sequence>MEEAHSRNAEEGDDMESRAQAAQVADKLREEAEENVRRAPEAPMEAARAKHCKEAMKEEGVRKGLETVQQLAAEEDNRRAVIPDHEDEAGLPHKNTAEERREARRRAREKLSQFPGLGSIARTTTITSAPDSHFPDIVDIPLQIRHTCSGIISSTEASLRFSSPATLLEKFNEIRGTSYTLMQYPQLAAALQSYIDMEYDFGLVYAHLRPGWHRDPVAGLRNLAARTEDYAERRAAALDRTTNIFVNPNIPPRRIWDLYSNRVVPFSAATSHFLGAVSHSWMEPSRRQNIQTAINSFEWPVPIPNDITLERVRIEILNLGLQYAWLDVLCLRQQGAAEKEAIRREEWLVDVPTIGSVYTPSNIVIHYYSGLGRPFRIGNLEHERHWINRAWTLQEVTENSIIAGVTPSSPVPDRVAVDEETGSMKDANERRFYDKLSDLKLITGSHNFDCIYPILTAMRNRSASSELDKIAGLAYRISASVLPPYVVGQSPEHAWDSLVKVINPDRRGDLLFMFPEPGKQQYRWCPSWQQIKDAERLPSIPGLVLCEAVEFDVETGCFSHKGLRFDGCHLQVESEPGNRGYRNGVVQLPTTHLDTLVLTVIARHAQPIPAGTYTLICSDAFETWVVGRPVGSGLIEKVSVLRTPANLAQKYRQSFKDHVKQVSLYT</sequence>
<evidence type="ECO:0000313" key="3">
    <source>
        <dbReference type="Proteomes" id="UP001221142"/>
    </source>
</evidence>
<keyword evidence="3" id="KW-1185">Reference proteome</keyword>
<feature type="compositionally biased region" description="Basic and acidic residues" evidence="1">
    <location>
        <begin position="52"/>
        <end position="62"/>
    </location>
</feature>
<feature type="compositionally biased region" description="Basic and acidic residues" evidence="1">
    <location>
        <begin position="1"/>
        <end position="10"/>
    </location>
</feature>
<reference evidence="2" key="1">
    <citation type="submission" date="2023-03" db="EMBL/GenBank/DDBJ databases">
        <title>Massive genome expansion in bonnet fungi (Mycena s.s.) driven by repeated elements and novel gene families across ecological guilds.</title>
        <authorList>
            <consortium name="Lawrence Berkeley National Laboratory"/>
            <person name="Harder C.B."/>
            <person name="Miyauchi S."/>
            <person name="Viragh M."/>
            <person name="Kuo A."/>
            <person name="Thoen E."/>
            <person name="Andreopoulos B."/>
            <person name="Lu D."/>
            <person name="Skrede I."/>
            <person name="Drula E."/>
            <person name="Henrissat B."/>
            <person name="Morin E."/>
            <person name="Kohler A."/>
            <person name="Barry K."/>
            <person name="LaButti K."/>
            <person name="Morin E."/>
            <person name="Salamov A."/>
            <person name="Lipzen A."/>
            <person name="Mereny Z."/>
            <person name="Hegedus B."/>
            <person name="Baldrian P."/>
            <person name="Stursova M."/>
            <person name="Weitz H."/>
            <person name="Taylor A."/>
            <person name="Grigoriev I.V."/>
            <person name="Nagy L.G."/>
            <person name="Martin F."/>
            <person name="Kauserud H."/>
        </authorList>
    </citation>
    <scope>NUCLEOTIDE SEQUENCE</scope>
    <source>
        <strain evidence="2">9284</strain>
    </source>
</reference>
<protein>
    <recommendedName>
        <fullName evidence="4">Heterokaryon incompatibility domain-containing protein</fullName>
    </recommendedName>
</protein>
<dbReference type="AlphaFoldDB" id="A0AAD7B205"/>
<evidence type="ECO:0000313" key="2">
    <source>
        <dbReference type="EMBL" id="KAJ7608332.1"/>
    </source>
</evidence>